<dbReference type="InterPro" id="IPR029021">
    <property type="entry name" value="Prot-tyrosine_phosphatase-like"/>
</dbReference>
<dbReference type="PANTHER" id="PTHR47216">
    <property type="match status" value="1"/>
</dbReference>
<dbReference type="Gene3D" id="3.90.190.10">
    <property type="entry name" value="Protein tyrosine phosphatase superfamily"/>
    <property type="match status" value="1"/>
</dbReference>
<dbReference type="Pfam" id="PF01569">
    <property type="entry name" value="PAP2"/>
    <property type="match status" value="1"/>
</dbReference>
<keyword evidence="1" id="KW-0472">Membrane</keyword>
<feature type="transmembrane region" description="Helical" evidence="1">
    <location>
        <begin position="216"/>
        <end position="236"/>
    </location>
</feature>
<feature type="transmembrane region" description="Helical" evidence="1">
    <location>
        <begin position="12"/>
        <end position="34"/>
    </location>
</feature>
<evidence type="ECO:0000313" key="4">
    <source>
        <dbReference type="EMBL" id="OTQ11017.1"/>
    </source>
</evidence>
<keyword evidence="1" id="KW-1133">Transmembrane helix</keyword>
<comment type="caution">
    <text evidence="3">The sequence shown here is derived from an EMBL/GenBank/DDBJ whole genome shotgun (WGS) entry which is preliminary data.</text>
</comment>
<dbReference type="OrthoDB" id="256494at2"/>
<dbReference type="PANTHER" id="PTHR47216:SF4">
    <property type="entry name" value="OS01G0859400 PROTEIN"/>
    <property type="match status" value="1"/>
</dbReference>
<dbReference type="InterPro" id="IPR020422">
    <property type="entry name" value="TYR_PHOSPHATASE_DUAL_dom"/>
</dbReference>
<dbReference type="EMBL" id="NARP01000018">
    <property type="protein sequence ID" value="OTP99346.1"/>
    <property type="molecule type" value="Genomic_DNA"/>
</dbReference>
<feature type="transmembrane region" description="Helical" evidence="1">
    <location>
        <begin position="272"/>
        <end position="290"/>
    </location>
</feature>
<evidence type="ECO:0000259" key="2">
    <source>
        <dbReference type="PROSITE" id="PS50056"/>
    </source>
</evidence>
<keyword evidence="1" id="KW-0812">Transmembrane</keyword>
<reference evidence="5 6" key="1">
    <citation type="submission" date="2017-03" db="EMBL/GenBank/DDBJ databases">
        <title>Comparative genomics of honeybee gut symbionts reveal geographically distinct and subgroup specific antibiotic resistance.</title>
        <authorList>
            <person name="Ludvigsen J."/>
            <person name="Porcellato D."/>
            <person name="Labee-Lund T.M."/>
            <person name="Amdam G.V."/>
            <person name="Rudi K."/>
        </authorList>
    </citation>
    <scope>NUCLEOTIDE SEQUENCE [LARGE SCALE GENOMIC DNA]</scope>
    <source>
        <strain evidence="3 6">A-7-12</strain>
        <strain evidence="4 5">A-9-12</strain>
    </source>
</reference>
<evidence type="ECO:0000313" key="5">
    <source>
        <dbReference type="Proteomes" id="UP000194800"/>
    </source>
</evidence>
<feature type="transmembrane region" description="Helical" evidence="1">
    <location>
        <begin position="54"/>
        <end position="77"/>
    </location>
</feature>
<dbReference type="SUPFAM" id="SSF52799">
    <property type="entry name" value="(Phosphotyrosine protein) phosphatases II"/>
    <property type="match status" value="1"/>
</dbReference>
<dbReference type="Proteomes" id="UP000194800">
    <property type="component" value="Unassembled WGS sequence"/>
</dbReference>
<evidence type="ECO:0000313" key="3">
    <source>
        <dbReference type="EMBL" id="OTP99346.1"/>
    </source>
</evidence>
<feature type="transmembrane region" description="Helical" evidence="1">
    <location>
        <begin position="89"/>
        <end position="109"/>
    </location>
</feature>
<feature type="transmembrane region" description="Helical" evidence="1">
    <location>
        <begin position="161"/>
        <end position="181"/>
    </location>
</feature>
<feature type="transmembrane region" description="Helical" evidence="1">
    <location>
        <begin position="135"/>
        <end position="154"/>
    </location>
</feature>
<protein>
    <recommendedName>
        <fullName evidence="2">Tyrosine specific protein phosphatases domain-containing protein</fullName>
    </recommendedName>
</protein>
<accession>A0A242NHD2</accession>
<keyword evidence="5" id="KW-1185">Reference proteome</keyword>
<dbReference type="Pfam" id="PF00782">
    <property type="entry name" value="DSPc"/>
    <property type="match status" value="1"/>
</dbReference>
<feature type="transmembrane region" description="Helical" evidence="1">
    <location>
        <begin position="242"/>
        <end position="260"/>
    </location>
</feature>
<dbReference type="SMART" id="SM00195">
    <property type="entry name" value="DSPc"/>
    <property type="match status" value="1"/>
</dbReference>
<dbReference type="Proteomes" id="UP000194977">
    <property type="component" value="Unassembled WGS sequence"/>
</dbReference>
<dbReference type="PROSITE" id="PS50056">
    <property type="entry name" value="TYR_PHOSPHATASE_2"/>
    <property type="match status" value="1"/>
</dbReference>
<evidence type="ECO:0000256" key="1">
    <source>
        <dbReference type="SAM" id="Phobius"/>
    </source>
</evidence>
<feature type="domain" description="Tyrosine specific protein phosphatases" evidence="2">
    <location>
        <begin position="361"/>
        <end position="426"/>
    </location>
</feature>
<dbReference type="InterPro" id="IPR000326">
    <property type="entry name" value="PAP2/HPO"/>
</dbReference>
<dbReference type="InterPro" id="IPR000340">
    <property type="entry name" value="Dual-sp_phosphatase_cat-dom"/>
</dbReference>
<dbReference type="InterPro" id="IPR000387">
    <property type="entry name" value="Tyr_Pase_dom"/>
</dbReference>
<organism evidence="3 6">
    <name type="scientific">Gilliamella apicola</name>
    <dbReference type="NCBI Taxonomy" id="1196095"/>
    <lineage>
        <taxon>Bacteria</taxon>
        <taxon>Pseudomonadati</taxon>
        <taxon>Pseudomonadota</taxon>
        <taxon>Gammaproteobacteria</taxon>
        <taxon>Orbales</taxon>
        <taxon>Orbaceae</taxon>
        <taxon>Gilliamella</taxon>
    </lineage>
</organism>
<sequence>MQKLKFERLIYYKLILLAGLSIFFFTSYNLTNWYTANLSDVGSLFFSWESLIPLWPWTIVPYWSIDLMYGLAILLVTSKQSLKILCLRLFSAQIICITCFLIFPLKFSFERPNLDGFLGLWFDVLMGFDKPFNQAPSLHITLLVILWQFYNCYFQSKFNQLLLHVWCFLIALSVLTTWQHHFFDVPTGLWAGCFCIWLWPENGMTPLKSKSYAKQYTWSGIYFLLFLLSLSLAIYIGGIGLWLLWLAGAFVLVSANYLLFGATGFQKQANGHFPFAITILYLPYFAIMWLNSRLWTLKNKPADFIMDNVYLGRIASHNTLQTKRIVSIVDLCAELPIGQFNGYYSLIPVLDMTPLSVKQCQLAAETIDQFQKQGSVLVCCALGYSRSATAVIAWLLLTKRAANVEDAITKVKTARCSVVISSKQKAVLINWFNSISKESSNGKCK</sequence>
<proteinExistence type="predicted"/>
<name>A0A242NHD2_9GAMM</name>
<gene>
    <name evidence="4" type="ORF">B6C91_03660</name>
    <name evidence="3" type="ORF">B6D08_07900</name>
</gene>
<evidence type="ECO:0000313" key="6">
    <source>
        <dbReference type="Proteomes" id="UP000194977"/>
    </source>
</evidence>
<dbReference type="AlphaFoldDB" id="A0A242NHD2"/>
<dbReference type="EMBL" id="NART01000010">
    <property type="protein sequence ID" value="OTQ11017.1"/>
    <property type="molecule type" value="Genomic_DNA"/>
</dbReference>
<dbReference type="CDD" id="cd03386">
    <property type="entry name" value="PAP2_Aur1_like"/>
    <property type="match status" value="1"/>
</dbReference>